<evidence type="ECO:0000313" key="1">
    <source>
        <dbReference type="EMBL" id="POG64267.1"/>
    </source>
</evidence>
<reference evidence="1 2" key="2">
    <citation type="journal article" date="2018" name="New Phytol.">
        <title>High intraspecific genome diversity in the model arbuscular mycorrhizal symbiont Rhizophagus irregularis.</title>
        <authorList>
            <person name="Chen E.C.H."/>
            <person name="Morin E."/>
            <person name="Beaudet D."/>
            <person name="Noel J."/>
            <person name="Yildirir G."/>
            <person name="Ndikumana S."/>
            <person name="Charron P."/>
            <person name="St-Onge C."/>
            <person name="Giorgi J."/>
            <person name="Kruger M."/>
            <person name="Marton T."/>
            <person name="Ropars J."/>
            <person name="Grigoriev I.V."/>
            <person name="Hainaut M."/>
            <person name="Henrissat B."/>
            <person name="Roux C."/>
            <person name="Martin F."/>
            <person name="Corradi N."/>
        </authorList>
    </citation>
    <scope>NUCLEOTIDE SEQUENCE [LARGE SCALE GENOMIC DNA]</scope>
    <source>
        <strain evidence="1 2">DAOM 197198</strain>
    </source>
</reference>
<proteinExistence type="predicted"/>
<dbReference type="VEuPathDB" id="FungiDB:RhiirFUN_012243"/>
<reference evidence="1 2" key="1">
    <citation type="journal article" date="2013" name="Proc. Natl. Acad. Sci. U.S.A.">
        <title>Genome of an arbuscular mycorrhizal fungus provides insight into the oldest plant symbiosis.</title>
        <authorList>
            <person name="Tisserant E."/>
            <person name="Malbreil M."/>
            <person name="Kuo A."/>
            <person name="Kohler A."/>
            <person name="Symeonidi A."/>
            <person name="Balestrini R."/>
            <person name="Charron P."/>
            <person name="Duensing N."/>
            <person name="Frei Dit Frey N."/>
            <person name="Gianinazzi-Pearson V."/>
            <person name="Gilbert L.B."/>
            <person name="Handa Y."/>
            <person name="Herr J.R."/>
            <person name="Hijri M."/>
            <person name="Koul R."/>
            <person name="Kawaguchi M."/>
            <person name="Krajinski F."/>
            <person name="Lammers P.J."/>
            <person name="Masclaux F.G."/>
            <person name="Murat C."/>
            <person name="Morin E."/>
            <person name="Ndikumana S."/>
            <person name="Pagni M."/>
            <person name="Petitpierre D."/>
            <person name="Requena N."/>
            <person name="Rosikiewicz P."/>
            <person name="Riley R."/>
            <person name="Saito K."/>
            <person name="San Clemente H."/>
            <person name="Shapiro H."/>
            <person name="van Tuinen D."/>
            <person name="Becard G."/>
            <person name="Bonfante P."/>
            <person name="Paszkowski U."/>
            <person name="Shachar-Hill Y.Y."/>
            <person name="Tuskan G.A."/>
            <person name="Young P.W."/>
            <person name="Sanders I.R."/>
            <person name="Henrissat B."/>
            <person name="Rensing S.A."/>
            <person name="Grigoriev I.V."/>
            <person name="Corradi N."/>
            <person name="Roux C."/>
            <person name="Martin F."/>
        </authorList>
    </citation>
    <scope>NUCLEOTIDE SEQUENCE [LARGE SCALE GENOMIC DNA]</scope>
    <source>
        <strain evidence="1 2">DAOM 197198</strain>
    </source>
</reference>
<comment type="caution">
    <text evidence="1">The sequence shown here is derived from an EMBL/GenBank/DDBJ whole genome shotgun (WGS) entry which is preliminary data.</text>
</comment>
<name>A0A2P4PFZ1_RHIID</name>
<evidence type="ECO:0000313" key="2">
    <source>
        <dbReference type="Proteomes" id="UP000018888"/>
    </source>
</evidence>
<dbReference type="Proteomes" id="UP000018888">
    <property type="component" value="Unassembled WGS sequence"/>
</dbReference>
<organism evidence="1 2">
    <name type="scientific">Rhizophagus irregularis (strain DAOM 181602 / DAOM 197198 / MUCL 43194)</name>
    <name type="common">Arbuscular mycorrhizal fungus</name>
    <name type="synonym">Glomus intraradices</name>
    <dbReference type="NCBI Taxonomy" id="747089"/>
    <lineage>
        <taxon>Eukaryota</taxon>
        <taxon>Fungi</taxon>
        <taxon>Fungi incertae sedis</taxon>
        <taxon>Mucoromycota</taxon>
        <taxon>Glomeromycotina</taxon>
        <taxon>Glomeromycetes</taxon>
        <taxon>Glomerales</taxon>
        <taxon>Glomeraceae</taxon>
        <taxon>Rhizophagus</taxon>
    </lineage>
</organism>
<protein>
    <recommendedName>
        <fullName evidence="3">RING-type domain-containing protein</fullName>
    </recommendedName>
</protein>
<dbReference type="EMBL" id="AUPC02000245">
    <property type="protein sequence ID" value="POG64267.1"/>
    <property type="molecule type" value="Genomic_DNA"/>
</dbReference>
<keyword evidence="2" id="KW-1185">Reference proteome</keyword>
<sequence length="868" mass="101505">MSCSFNSTDCKGVIRTINNNTKIQITKKKTILVGMKLYQTHYNKFIINEAYSLKNNETCSHQKHDEYKSQSKNANKRSKNLNLEKIPKRLIPILNLDETAKICSLCRKKTDNDPDYNMLEEYTAPISKKKDDDNILTMGNHTYSFRKDILYNGEELKQFESDYQEIISQLTITDEISLSNKIKKMFNILYKNQRILEQKTIYDPDKFNNMLETEDADLIGFFDELYQGTNPKTKSDKQIIADIGSYLQTSGASATSIDTLANLGLSVSRMTVNQQKKIVSDEHKQSVDNYCLQNIEKMFVLNIDDYHNIHRRTMPSLLETHNIFHFVTILLNSNPNIPSIPCFSNNILIHNPKGIDSKLIIKKFENYFMNQIGKSYYEQNELWKNLLIEDSYENRIENLNVHNYDGRIQKHQELRSLNNSKLVDFILHLLHSTKDYIECSNLLFKVFKRLKNTDYLDHYIIPIIADWPGQVNIRRAITLRINRGIISGISKQILSLIPMIGPLHISLNSRETLFQTYHFFFEMLYHDLFGDKKVLSKKPKQTVINLILDLTFNGWKKIRKVIMNRFKNSKDAEYRMMIDLLDNSIPLTLDIYAVLFRSGYFEGYLESVVRVWVLFQRLRRHNYNKAPLVFLSDVFYWELNNHPMANVLKKNLPIFNDYFVENLHSSIKSQTAESNNALQIIQKAKIIDAERNNNSFKESFINSRNPTISQDKLNYLERKVSLFLFSLFDKIYHNIGNTTKINNTYKPANDNFCDAEKCLLPNNIDSSNGIVLICGHGFHKECLTLYNDKCNHCFNYLSFEAQKNINTLTARLTTPLKNNEIPLVEEKINNNSNENNDENIQSILERLEQNIDNQFEILYQEWSNYDSL</sequence>
<gene>
    <name evidence="1" type="ORF">GLOIN_2v1783136</name>
</gene>
<dbReference type="AlphaFoldDB" id="A0A2P4PFZ1"/>
<accession>A0A2P4PFZ1</accession>
<evidence type="ECO:0008006" key="3">
    <source>
        <dbReference type="Google" id="ProtNLM"/>
    </source>
</evidence>